<reference evidence="2 3" key="1">
    <citation type="submission" date="2019-07" db="EMBL/GenBank/DDBJ databases">
        <title>Draft genome assembly of a fouling barnacle, Amphibalanus amphitrite (Darwin, 1854): The first reference genome for Thecostraca.</title>
        <authorList>
            <person name="Kim W."/>
        </authorList>
    </citation>
    <scope>NUCLEOTIDE SEQUENCE [LARGE SCALE GENOMIC DNA]</scope>
    <source>
        <strain evidence="2">SNU_AA5</strain>
        <tissue evidence="2">Soma without cirri and trophi</tissue>
    </source>
</reference>
<dbReference type="OrthoDB" id="300641at2759"/>
<protein>
    <submittedName>
        <fullName evidence="2">Uncharacterized protein</fullName>
    </submittedName>
</protein>
<feature type="signal peptide" evidence="1">
    <location>
        <begin position="1"/>
        <end position="21"/>
    </location>
</feature>
<keyword evidence="1" id="KW-0732">Signal</keyword>
<dbReference type="EMBL" id="VIIS01000025">
    <property type="protein sequence ID" value="KAF0314403.1"/>
    <property type="molecule type" value="Genomic_DNA"/>
</dbReference>
<keyword evidence="3" id="KW-1185">Reference proteome</keyword>
<sequence length="192" mass="21538">MAAVTRTLAVLLAALAAAAAAEYTDTFAICVDGHDESHARQIAEKHGFELLHQVTFVEQQKAKRRVKRDHVEPTLRHRRRTRDGRHQRAPIYRSTYLNDPSWPRMWYLLGPPWTRPADPVLPHFPSAGRVRGYAGSLGVYHPLSELGQGGSPLGGQPAGRFLPEWSRSPRQVLASWNSGRCGVWMAKVMLWG</sequence>
<comment type="caution">
    <text evidence="2">The sequence shown here is derived from an EMBL/GenBank/DDBJ whole genome shotgun (WGS) entry which is preliminary data.</text>
</comment>
<evidence type="ECO:0000313" key="3">
    <source>
        <dbReference type="Proteomes" id="UP000440578"/>
    </source>
</evidence>
<accession>A0A6A4X819</accession>
<feature type="chain" id="PRO_5025415258" evidence="1">
    <location>
        <begin position="22"/>
        <end position="192"/>
    </location>
</feature>
<name>A0A6A4X819_AMPAM</name>
<dbReference type="Gene3D" id="3.30.70.850">
    <property type="entry name" value="Peptidase S8, pro-domain"/>
    <property type="match status" value="1"/>
</dbReference>
<dbReference type="Proteomes" id="UP000440578">
    <property type="component" value="Unassembled WGS sequence"/>
</dbReference>
<evidence type="ECO:0000256" key="1">
    <source>
        <dbReference type="SAM" id="SignalP"/>
    </source>
</evidence>
<dbReference type="InterPro" id="IPR038466">
    <property type="entry name" value="S8_pro-domain_sf"/>
</dbReference>
<proteinExistence type="predicted"/>
<dbReference type="AlphaFoldDB" id="A0A6A4X819"/>
<organism evidence="2 3">
    <name type="scientific">Amphibalanus amphitrite</name>
    <name type="common">Striped barnacle</name>
    <name type="synonym">Balanus amphitrite</name>
    <dbReference type="NCBI Taxonomy" id="1232801"/>
    <lineage>
        <taxon>Eukaryota</taxon>
        <taxon>Metazoa</taxon>
        <taxon>Ecdysozoa</taxon>
        <taxon>Arthropoda</taxon>
        <taxon>Crustacea</taxon>
        <taxon>Multicrustacea</taxon>
        <taxon>Cirripedia</taxon>
        <taxon>Thoracica</taxon>
        <taxon>Thoracicalcarea</taxon>
        <taxon>Balanomorpha</taxon>
        <taxon>Balanoidea</taxon>
        <taxon>Balanidae</taxon>
        <taxon>Amphibalaninae</taxon>
        <taxon>Amphibalanus</taxon>
    </lineage>
</organism>
<evidence type="ECO:0000313" key="2">
    <source>
        <dbReference type="EMBL" id="KAF0314403.1"/>
    </source>
</evidence>
<gene>
    <name evidence="2" type="ORF">FJT64_015151</name>
</gene>